<dbReference type="EMBL" id="JBHTKA010000001">
    <property type="protein sequence ID" value="MFD0997683.1"/>
    <property type="molecule type" value="Genomic_DNA"/>
</dbReference>
<name>A0ABW3JUR7_9BACT</name>
<proteinExistence type="predicted"/>
<accession>A0ABW3JUR7</accession>
<dbReference type="Pfam" id="PF10758">
    <property type="entry name" value="DUF2586"/>
    <property type="match status" value="1"/>
</dbReference>
<dbReference type="RefSeq" id="WP_377573078.1">
    <property type="nucleotide sequence ID" value="NZ_JBHTKA010000001.1"/>
</dbReference>
<organism evidence="1 2">
    <name type="scientific">Ohtaekwangia kribbensis</name>
    <dbReference type="NCBI Taxonomy" id="688913"/>
    <lineage>
        <taxon>Bacteria</taxon>
        <taxon>Pseudomonadati</taxon>
        <taxon>Bacteroidota</taxon>
        <taxon>Cytophagia</taxon>
        <taxon>Cytophagales</taxon>
        <taxon>Fulvivirgaceae</taxon>
        <taxon>Ohtaekwangia</taxon>
    </lineage>
</organism>
<dbReference type="InterPro" id="IPR019694">
    <property type="entry name" value="Phage_HP1_Orf23"/>
</dbReference>
<evidence type="ECO:0000313" key="1">
    <source>
        <dbReference type="EMBL" id="MFD0997683.1"/>
    </source>
</evidence>
<reference evidence="2" key="1">
    <citation type="journal article" date="2019" name="Int. J. Syst. Evol. Microbiol.">
        <title>The Global Catalogue of Microorganisms (GCM) 10K type strain sequencing project: providing services to taxonomists for standard genome sequencing and annotation.</title>
        <authorList>
            <consortium name="The Broad Institute Genomics Platform"/>
            <consortium name="The Broad Institute Genome Sequencing Center for Infectious Disease"/>
            <person name="Wu L."/>
            <person name="Ma J."/>
        </authorList>
    </citation>
    <scope>NUCLEOTIDE SEQUENCE [LARGE SCALE GENOMIC DNA]</scope>
    <source>
        <strain evidence="2">CCUG 58938</strain>
    </source>
</reference>
<evidence type="ECO:0000313" key="2">
    <source>
        <dbReference type="Proteomes" id="UP001597112"/>
    </source>
</evidence>
<protein>
    <submittedName>
        <fullName evidence="1">DUF2586 family protein</fullName>
    </submittedName>
</protein>
<comment type="caution">
    <text evidence="1">The sequence shown here is derived from an EMBL/GenBank/DDBJ whole genome shotgun (WGS) entry which is preliminary data.</text>
</comment>
<dbReference type="Proteomes" id="UP001597112">
    <property type="component" value="Unassembled WGS sequence"/>
</dbReference>
<gene>
    <name evidence="1" type="ORF">ACFQ21_00125</name>
</gene>
<sequence>MARPKVSITLLNNQLGQRDASEDGVAGLLMTGIATGSIALGETKLIKSLQEAVDLGLTASYDTTNTTNVYKTISDFYKEGDGPELYINIVAKTTLMAAMVNTSNNILKKLLNDAEGRIRICGVVRVPDGAYVATYTNQVDADVITAIPLAQALADEFAAAFKPVRIILDGRDFQGNTTSLGDLKTMSNNRVSVCLVTDVASSKNASVGLVLGRLAGLPVQRKISRVKDGQVGGTVGIAGAYLTNQSAKIDTLTTVAQDAVHDKGYISMMKYASKTGYFFTGDPTATSASDDYNSIARGRVIDKAITIVNEVYTEELEDDLDVDENGRIAAGVIKDYQSKIKKAIDAAMTTEDEISSCRVVIDPKQNVLSTNKLIVQLFIIPKFYSTEIAVTIGFENPANA</sequence>
<keyword evidence="2" id="KW-1185">Reference proteome</keyword>